<dbReference type="InterPro" id="IPR013445">
    <property type="entry name" value="CDP_4_6_deHydtase"/>
</dbReference>
<evidence type="ECO:0000256" key="2">
    <source>
        <dbReference type="ARBA" id="ARBA00007637"/>
    </source>
</evidence>
<dbReference type="SUPFAM" id="SSF51735">
    <property type="entry name" value="NAD(P)-binding Rossmann-fold domains"/>
    <property type="match status" value="1"/>
</dbReference>
<keyword evidence="4" id="KW-0456">Lyase</keyword>
<dbReference type="EMBL" id="SULI01000037">
    <property type="protein sequence ID" value="TKZ15779.1"/>
    <property type="molecule type" value="Genomic_DNA"/>
</dbReference>
<proteinExistence type="inferred from homology"/>
<dbReference type="InterPro" id="IPR001509">
    <property type="entry name" value="Epimerase_deHydtase"/>
</dbReference>
<dbReference type="EC" id="4.2.1.45" evidence="4"/>
<keyword evidence="5" id="KW-1185">Reference proteome</keyword>
<dbReference type="Proteomes" id="UP000306575">
    <property type="component" value="Unassembled WGS sequence"/>
</dbReference>
<gene>
    <name evidence="4" type="primary">rfbG</name>
    <name evidence="4" type="ORF">FAP39_16790</name>
</gene>
<sequence>MSDFWSGKRVLVSGHTGFKGSWLSFWLNKLGADVAGLALSPDTNPALFDQMGIEALVDHMIGDIRDADLVARRVAEVQPDLVFHLAAQPLVIESYATPLETWQTNVMGSCHVMQAIRQLSGRCAVVMVTTDKVYENLEDGRPYNEQHSLGGHDPYSASKAAMEFAVSSWRRSFLGGTNIRMASARAGNVIGGGDWAANRIVPDIVRALSRGKPIEVRNPDAVRPWQHVLEPLAGYLVLAERLWTSDDPVYQSGFNFGPDPQDARPVRDVVTEALRHWPGRWNDVSPEDAVHEAGLLSLDPAKSEALLGVKPRWSFEQTIEKTINWYRSVGDGKSAAEVTEAQLSDFGGL</sequence>
<dbReference type="PANTHER" id="PTHR43000">
    <property type="entry name" value="DTDP-D-GLUCOSE 4,6-DEHYDRATASE-RELATED"/>
    <property type="match status" value="1"/>
</dbReference>
<dbReference type="Pfam" id="PF01370">
    <property type="entry name" value="Epimerase"/>
    <property type="match status" value="1"/>
</dbReference>
<comment type="similarity">
    <text evidence="2">Belongs to the NAD(P)-dependent epimerase/dehydratase family.</text>
</comment>
<organism evidence="4 5">
    <name type="scientific">Shimia litoralis</name>
    <dbReference type="NCBI Taxonomy" id="420403"/>
    <lineage>
        <taxon>Bacteria</taxon>
        <taxon>Pseudomonadati</taxon>
        <taxon>Pseudomonadota</taxon>
        <taxon>Alphaproteobacteria</taxon>
        <taxon>Rhodobacterales</taxon>
        <taxon>Roseobacteraceae</taxon>
    </lineage>
</organism>
<dbReference type="Gene3D" id="3.90.25.10">
    <property type="entry name" value="UDP-galactose 4-epimerase, domain 1"/>
    <property type="match status" value="1"/>
</dbReference>
<protein>
    <submittedName>
        <fullName evidence="4">CDP-glucose 4,6-dehydratase</fullName>
        <ecNumber evidence="4">4.2.1.45</ecNumber>
    </submittedName>
</protein>
<name>A0A4U7MS29_9RHOB</name>
<comment type="caution">
    <text evidence="4">The sequence shown here is derived from an EMBL/GenBank/DDBJ whole genome shotgun (WGS) entry which is preliminary data.</text>
</comment>
<dbReference type="NCBIfam" id="TIGR02622">
    <property type="entry name" value="CDP_4_6_dhtase"/>
    <property type="match status" value="1"/>
</dbReference>
<dbReference type="InterPro" id="IPR036291">
    <property type="entry name" value="NAD(P)-bd_dom_sf"/>
</dbReference>
<dbReference type="GO" id="GO:0047733">
    <property type="term" value="F:CDP-glucose 4,6-dehydratase activity"/>
    <property type="evidence" value="ECO:0007669"/>
    <property type="project" value="UniProtKB-EC"/>
</dbReference>
<evidence type="ECO:0000313" key="5">
    <source>
        <dbReference type="Proteomes" id="UP000306575"/>
    </source>
</evidence>
<evidence type="ECO:0000259" key="3">
    <source>
        <dbReference type="Pfam" id="PF01370"/>
    </source>
</evidence>
<dbReference type="AlphaFoldDB" id="A0A4U7MS29"/>
<dbReference type="OrthoDB" id="9801785at2"/>
<comment type="pathway">
    <text evidence="1">Bacterial outer membrane biogenesis; LPS O-antigen biosynthesis.</text>
</comment>
<evidence type="ECO:0000313" key="4">
    <source>
        <dbReference type="EMBL" id="TKZ15779.1"/>
    </source>
</evidence>
<accession>A0A4U7MS29</accession>
<feature type="domain" description="NAD-dependent epimerase/dehydratase" evidence="3">
    <location>
        <begin position="10"/>
        <end position="241"/>
    </location>
</feature>
<dbReference type="Gene3D" id="3.40.50.720">
    <property type="entry name" value="NAD(P)-binding Rossmann-like Domain"/>
    <property type="match status" value="1"/>
</dbReference>
<dbReference type="RefSeq" id="WP_138017533.1">
    <property type="nucleotide sequence ID" value="NZ_SULI01000037.1"/>
</dbReference>
<reference evidence="4 5" key="1">
    <citation type="submission" date="2019-04" db="EMBL/GenBank/DDBJ databases">
        <title>Genome sequence of Pelagicola litoralis CL-ES2.</title>
        <authorList>
            <person name="Cao J."/>
        </authorList>
    </citation>
    <scope>NUCLEOTIDE SEQUENCE [LARGE SCALE GENOMIC DNA]</scope>
    <source>
        <strain evidence="4 5">CL-ES2</strain>
    </source>
</reference>
<evidence type="ECO:0000256" key="1">
    <source>
        <dbReference type="ARBA" id="ARBA00005125"/>
    </source>
</evidence>